<accession>A0A9W9NNL7</accession>
<reference evidence="1" key="1">
    <citation type="submission" date="2022-11" db="EMBL/GenBank/DDBJ databases">
        <authorList>
            <person name="Petersen C."/>
        </authorList>
    </citation>
    <scope>NUCLEOTIDE SEQUENCE</scope>
    <source>
        <strain evidence="1">IBT 19713</strain>
    </source>
</reference>
<comment type="caution">
    <text evidence="1">The sequence shown here is derived from an EMBL/GenBank/DDBJ whole genome shotgun (WGS) entry which is preliminary data.</text>
</comment>
<dbReference type="GeneID" id="83204438"/>
<dbReference type="RefSeq" id="XP_058327480.1">
    <property type="nucleotide sequence ID" value="XM_058477135.1"/>
</dbReference>
<proteinExistence type="predicted"/>
<evidence type="ECO:0000313" key="1">
    <source>
        <dbReference type="EMBL" id="KAJ5223297.1"/>
    </source>
</evidence>
<dbReference type="AlphaFoldDB" id="A0A9W9NNL7"/>
<protein>
    <submittedName>
        <fullName evidence="1">Uncharacterized protein</fullName>
    </submittedName>
</protein>
<evidence type="ECO:0000313" key="2">
    <source>
        <dbReference type="Proteomes" id="UP001150941"/>
    </source>
</evidence>
<dbReference type="EMBL" id="JAPQKS010000006">
    <property type="protein sequence ID" value="KAJ5223297.1"/>
    <property type="molecule type" value="Genomic_DNA"/>
</dbReference>
<reference evidence="1" key="2">
    <citation type="journal article" date="2023" name="IMA Fungus">
        <title>Comparative genomic study of the Penicillium genus elucidates a diverse pangenome and 15 lateral gene transfer events.</title>
        <authorList>
            <person name="Petersen C."/>
            <person name="Sorensen T."/>
            <person name="Nielsen M.R."/>
            <person name="Sondergaard T.E."/>
            <person name="Sorensen J.L."/>
            <person name="Fitzpatrick D.A."/>
            <person name="Frisvad J.C."/>
            <person name="Nielsen K.L."/>
        </authorList>
    </citation>
    <scope>NUCLEOTIDE SEQUENCE</scope>
    <source>
        <strain evidence="1">IBT 19713</strain>
    </source>
</reference>
<gene>
    <name evidence="1" type="ORF">N7468_007839</name>
</gene>
<sequence length="66" mass="7506">MVLLMPELIQVNGPEEQQRKKDVFTPTCHIFYEQRIMDIADGLPKWSGMDNSSTLLDDGGQESHSK</sequence>
<dbReference type="OrthoDB" id="9970124at2759"/>
<organism evidence="1 2">
    <name type="scientific">Penicillium chermesinum</name>
    <dbReference type="NCBI Taxonomy" id="63820"/>
    <lineage>
        <taxon>Eukaryota</taxon>
        <taxon>Fungi</taxon>
        <taxon>Dikarya</taxon>
        <taxon>Ascomycota</taxon>
        <taxon>Pezizomycotina</taxon>
        <taxon>Eurotiomycetes</taxon>
        <taxon>Eurotiomycetidae</taxon>
        <taxon>Eurotiales</taxon>
        <taxon>Aspergillaceae</taxon>
        <taxon>Penicillium</taxon>
    </lineage>
</organism>
<dbReference type="Proteomes" id="UP001150941">
    <property type="component" value="Unassembled WGS sequence"/>
</dbReference>
<keyword evidence="2" id="KW-1185">Reference proteome</keyword>
<name>A0A9W9NNL7_9EURO</name>